<feature type="transmembrane region" description="Helical" evidence="7">
    <location>
        <begin position="115"/>
        <end position="133"/>
    </location>
</feature>
<evidence type="ECO:0000256" key="2">
    <source>
        <dbReference type="ARBA" id="ARBA00022448"/>
    </source>
</evidence>
<keyword evidence="6 7" id="KW-0472">Membrane</keyword>
<gene>
    <name evidence="9" type="ORF">GCM10009655_10250</name>
</gene>
<dbReference type="Pfam" id="PF07690">
    <property type="entry name" value="MFS_1"/>
    <property type="match status" value="1"/>
</dbReference>
<dbReference type="PANTHER" id="PTHR23517">
    <property type="entry name" value="RESISTANCE PROTEIN MDTM, PUTATIVE-RELATED-RELATED"/>
    <property type="match status" value="1"/>
</dbReference>
<dbReference type="PROSITE" id="PS00216">
    <property type="entry name" value="SUGAR_TRANSPORT_1"/>
    <property type="match status" value="1"/>
</dbReference>
<dbReference type="Proteomes" id="UP001500943">
    <property type="component" value="Unassembled WGS sequence"/>
</dbReference>
<keyword evidence="5 7" id="KW-1133">Transmembrane helix</keyword>
<sequence length="263" mass="28064">MCEQVDQLKAFAAAQRLANACELLKHCRQTKEHGPGIILGLRQNFPQFMLLVAINALVGGTLGQERTVLPLLADEVFHLDRYTGALTFILAFGLAKAGTNYLTGTLSDRYGRKPVLIAGWLIAIPVPLLLILGPTWGSIVAANMILGISQGLTWSTTVVMKMDLVGPSRRGLAMGFNEAAGYLGVAATALATGYIAAGYGLRPGPFPLGAAFIALGLGLSVIFVRETHHHAKVEAANHVSAHAHWPGLRGTKSERCIRTHKTP</sequence>
<feature type="transmembrane region" description="Helical" evidence="7">
    <location>
        <begin position="82"/>
        <end position="103"/>
    </location>
</feature>
<feature type="transmembrane region" description="Helical" evidence="7">
    <location>
        <begin position="45"/>
        <end position="62"/>
    </location>
</feature>
<dbReference type="InterPro" id="IPR036259">
    <property type="entry name" value="MFS_trans_sf"/>
</dbReference>
<evidence type="ECO:0000256" key="4">
    <source>
        <dbReference type="ARBA" id="ARBA00022692"/>
    </source>
</evidence>
<protein>
    <recommendedName>
        <fullName evidence="8">Major facilitator superfamily (MFS) profile domain-containing protein</fullName>
    </recommendedName>
</protein>
<comment type="subcellular location">
    <subcellularLocation>
        <location evidence="1">Cell membrane</location>
        <topology evidence="1">Multi-pass membrane protein</topology>
    </subcellularLocation>
</comment>
<dbReference type="PROSITE" id="PS50850">
    <property type="entry name" value="MFS"/>
    <property type="match status" value="1"/>
</dbReference>
<dbReference type="InterPro" id="IPR005829">
    <property type="entry name" value="Sugar_transporter_CS"/>
</dbReference>
<evidence type="ECO:0000313" key="9">
    <source>
        <dbReference type="EMBL" id="GAA1212923.1"/>
    </source>
</evidence>
<feature type="transmembrane region" description="Helical" evidence="7">
    <location>
        <begin position="206"/>
        <end position="224"/>
    </location>
</feature>
<evidence type="ECO:0000256" key="3">
    <source>
        <dbReference type="ARBA" id="ARBA00022475"/>
    </source>
</evidence>
<dbReference type="PANTHER" id="PTHR23517:SF3">
    <property type="entry name" value="INTEGRAL MEMBRANE TRANSPORT PROTEIN"/>
    <property type="match status" value="1"/>
</dbReference>
<organism evidence="9 10">
    <name type="scientific">Rhodoglobus aureus</name>
    <dbReference type="NCBI Taxonomy" id="191497"/>
    <lineage>
        <taxon>Bacteria</taxon>
        <taxon>Bacillati</taxon>
        <taxon>Actinomycetota</taxon>
        <taxon>Actinomycetes</taxon>
        <taxon>Micrococcales</taxon>
        <taxon>Microbacteriaceae</taxon>
        <taxon>Rhodoglobus</taxon>
    </lineage>
</organism>
<feature type="domain" description="Major facilitator superfamily (MFS) profile" evidence="8">
    <location>
        <begin position="47"/>
        <end position="263"/>
    </location>
</feature>
<evidence type="ECO:0000256" key="7">
    <source>
        <dbReference type="SAM" id="Phobius"/>
    </source>
</evidence>
<keyword evidence="4 7" id="KW-0812">Transmembrane</keyword>
<comment type="caution">
    <text evidence="9">The sequence shown here is derived from an EMBL/GenBank/DDBJ whole genome shotgun (WGS) entry which is preliminary data.</text>
</comment>
<evidence type="ECO:0000256" key="5">
    <source>
        <dbReference type="ARBA" id="ARBA00022989"/>
    </source>
</evidence>
<accession>A0ABN1VIE2</accession>
<proteinExistence type="predicted"/>
<evidence type="ECO:0000313" key="10">
    <source>
        <dbReference type="Proteomes" id="UP001500943"/>
    </source>
</evidence>
<name>A0ABN1VIE2_9MICO</name>
<dbReference type="Gene3D" id="1.20.1250.20">
    <property type="entry name" value="MFS general substrate transporter like domains"/>
    <property type="match status" value="1"/>
</dbReference>
<dbReference type="InterPro" id="IPR050171">
    <property type="entry name" value="MFS_Transporters"/>
</dbReference>
<dbReference type="InterPro" id="IPR020846">
    <property type="entry name" value="MFS_dom"/>
</dbReference>
<feature type="transmembrane region" description="Helical" evidence="7">
    <location>
        <begin position="139"/>
        <end position="159"/>
    </location>
</feature>
<keyword evidence="3" id="KW-1003">Cell membrane</keyword>
<keyword evidence="10" id="KW-1185">Reference proteome</keyword>
<dbReference type="InterPro" id="IPR011701">
    <property type="entry name" value="MFS"/>
</dbReference>
<evidence type="ECO:0000256" key="1">
    <source>
        <dbReference type="ARBA" id="ARBA00004651"/>
    </source>
</evidence>
<dbReference type="SUPFAM" id="SSF103473">
    <property type="entry name" value="MFS general substrate transporter"/>
    <property type="match status" value="1"/>
</dbReference>
<feature type="transmembrane region" description="Helical" evidence="7">
    <location>
        <begin position="180"/>
        <end position="200"/>
    </location>
</feature>
<keyword evidence="2" id="KW-0813">Transport</keyword>
<dbReference type="EMBL" id="BAAAKW010000017">
    <property type="protein sequence ID" value="GAA1212923.1"/>
    <property type="molecule type" value="Genomic_DNA"/>
</dbReference>
<reference evidence="9 10" key="1">
    <citation type="journal article" date="2019" name="Int. J. Syst. Evol. Microbiol.">
        <title>The Global Catalogue of Microorganisms (GCM) 10K type strain sequencing project: providing services to taxonomists for standard genome sequencing and annotation.</title>
        <authorList>
            <consortium name="The Broad Institute Genomics Platform"/>
            <consortium name="The Broad Institute Genome Sequencing Center for Infectious Disease"/>
            <person name="Wu L."/>
            <person name="Ma J."/>
        </authorList>
    </citation>
    <scope>NUCLEOTIDE SEQUENCE [LARGE SCALE GENOMIC DNA]</scope>
    <source>
        <strain evidence="9 10">JCM 12762</strain>
    </source>
</reference>
<evidence type="ECO:0000259" key="8">
    <source>
        <dbReference type="PROSITE" id="PS50850"/>
    </source>
</evidence>
<evidence type="ECO:0000256" key="6">
    <source>
        <dbReference type="ARBA" id="ARBA00023136"/>
    </source>
</evidence>